<keyword evidence="2" id="KW-0560">Oxidoreductase</keyword>
<keyword evidence="6" id="KW-1185">Reference proteome</keyword>
<reference evidence="5 6" key="1">
    <citation type="submission" date="2019-06" db="EMBL/GenBank/DDBJ databases">
        <authorList>
            <person name="Srinivasan S."/>
        </authorList>
    </citation>
    <scope>NUCLEOTIDE SEQUENCE [LARGE SCALE GENOMIC DNA]</scope>
    <source>
        <strain evidence="5 6">17J68-5</strain>
    </source>
</reference>
<dbReference type="PANTHER" id="PTHR43708:SF5">
    <property type="entry name" value="CONSERVED EXPRESSED OXIDOREDUCTASE (EUROFUNG)-RELATED"/>
    <property type="match status" value="1"/>
</dbReference>
<accession>A0A5B8A1R9</accession>
<dbReference type="Gene3D" id="3.30.360.10">
    <property type="entry name" value="Dihydrodipicolinate Reductase, domain 2"/>
    <property type="match status" value="1"/>
</dbReference>
<feature type="domain" description="GFO/IDH/MocA-like oxidoreductase" evidence="4">
    <location>
        <begin position="130"/>
        <end position="249"/>
    </location>
</feature>
<dbReference type="OrthoDB" id="9815825at2"/>
<evidence type="ECO:0000256" key="2">
    <source>
        <dbReference type="ARBA" id="ARBA00023002"/>
    </source>
</evidence>
<organism evidence="5 6">
    <name type="scientific">Hymenobacter jejuensis</name>
    <dbReference type="NCBI Taxonomy" id="2502781"/>
    <lineage>
        <taxon>Bacteria</taxon>
        <taxon>Pseudomonadati</taxon>
        <taxon>Bacteroidota</taxon>
        <taxon>Cytophagia</taxon>
        <taxon>Cytophagales</taxon>
        <taxon>Hymenobacteraceae</taxon>
        <taxon>Hymenobacter</taxon>
    </lineage>
</organism>
<gene>
    <name evidence="5" type="ORF">FHG12_14725</name>
</gene>
<dbReference type="EMBL" id="CP040896">
    <property type="protein sequence ID" value="QDA61270.1"/>
    <property type="molecule type" value="Genomic_DNA"/>
</dbReference>
<dbReference type="SUPFAM" id="SSF55347">
    <property type="entry name" value="Glyceraldehyde-3-phosphate dehydrogenase-like, C-terminal domain"/>
    <property type="match status" value="1"/>
</dbReference>
<dbReference type="Pfam" id="PF22725">
    <property type="entry name" value="GFO_IDH_MocA_C3"/>
    <property type="match status" value="1"/>
</dbReference>
<sequence>MTNAIQTGLLAYGMSGRLFQAPFVAAHPGFQLRAVTERHQKKAQHDYPDIISYTSVEELLQDPEIELIIVNTPSYTHFDLAMQALRAGKHVLVEKPLTASLAETQALYQLSREVGKQVFPYQNRRWDSDFLAVKQVIESGQLGRLFEVNFRYDRYKSTLNPKPFKEHPVPGSGLPYDLGPHLIDQVISLFGKPLKSHKAVGMYRAGTRIQDYFSIRLLYPDQLHVTVTSGLLVAQPVPAFVAHGTQGSFLKQRADVQEAQLDKALSPLAPSYGLEEAGMEGQLTLVGANDAKTTTAVPSGKGDYMHLFEAVYQAIRNNAPYPITEEHMLWQSALLEQKADE</sequence>
<evidence type="ECO:0000256" key="1">
    <source>
        <dbReference type="ARBA" id="ARBA00010928"/>
    </source>
</evidence>
<dbReference type="InterPro" id="IPR055170">
    <property type="entry name" value="GFO_IDH_MocA-like_dom"/>
</dbReference>
<dbReference type="PANTHER" id="PTHR43708">
    <property type="entry name" value="CONSERVED EXPRESSED OXIDOREDUCTASE (EUROFUNG)"/>
    <property type="match status" value="1"/>
</dbReference>
<dbReference type="KEGG" id="hyj:FHG12_14725"/>
<feature type="domain" description="Gfo/Idh/MocA-like oxidoreductase N-terminal" evidence="3">
    <location>
        <begin position="12"/>
        <end position="120"/>
    </location>
</feature>
<dbReference type="InterPro" id="IPR000683">
    <property type="entry name" value="Gfo/Idh/MocA-like_OxRdtase_N"/>
</dbReference>
<proteinExistence type="inferred from homology"/>
<dbReference type="SUPFAM" id="SSF51735">
    <property type="entry name" value="NAD(P)-binding Rossmann-fold domains"/>
    <property type="match status" value="1"/>
</dbReference>
<dbReference type="InterPro" id="IPR051317">
    <property type="entry name" value="Gfo/Idh/MocA_oxidoreduct"/>
</dbReference>
<evidence type="ECO:0000259" key="3">
    <source>
        <dbReference type="Pfam" id="PF01408"/>
    </source>
</evidence>
<protein>
    <submittedName>
        <fullName evidence="5">Oxidoreductase</fullName>
    </submittedName>
</protein>
<dbReference type="Gene3D" id="3.40.50.720">
    <property type="entry name" value="NAD(P)-binding Rossmann-like Domain"/>
    <property type="match status" value="1"/>
</dbReference>
<dbReference type="GO" id="GO:0000166">
    <property type="term" value="F:nucleotide binding"/>
    <property type="evidence" value="ECO:0007669"/>
    <property type="project" value="InterPro"/>
</dbReference>
<evidence type="ECO:0000313" key="6">
    <source>
        <dbReference type="Proteomes" id="UP000305398"/>
    </source>
</evidence>
<dbReference type="InterPro" id="IPR036291">
    <property type="entry name" value="NAD(P)-bd_dom_sf"/>
</dbReference>
<name>A0A5B8A1R9_9BACT</name>
<evidence type="ECO:0000313" key="5">
    <source>
        <dbReference type="EMBL" id="QDA61270.1"/>
    </source>
</evidence>
<dbReference type="Proteomes" id="UP000305398">
    <property type="component" value="Chromosome"/>
</dbReference>
<comment type="similarity">
    <text evidence="1">Belongs to the Gfo/Idh/MocA family.</text>
</comment>
<dbReference type="RefSeq" id="WP_139516444.1">
    <property type="nucleotide sequence ID" value="NZ_CP040896.1"/>
</dbReference>
<evidence type="ECO:0000259" key="4">
    <source>
        <dbReference type="Pfam" id="PF22725"/>
    </source>
</evidence>
<dbReference type="Pfam" id="PF01408">
    <property type="entry name" value="GFO_IDH_MocA"/>
    <property type="match status" value="1"/>
</dbReference>
<dbReference type="GO" id="GO:0016491">
    <property type="term" value="F:oxidoreductase activity"/>
    <property type="evidence" value="ECO:0007669"/>
    <property type="project" value="UniProtKB-KW"/>
</dbReference>
<dbReference type="AlphaFoldDB" id="A0A5B8A1R9"/>